<name>A0AAW6U1I8_9BACT</name>
<gene>
    <name evidence="3" type="ORF">QJ522_10445</name>
</gene>
<keyword evidence="3" id="KW-0482">Metalloprotease</keyword>
<feature type="compositionally biased region" description="Basic and acidic residues" evidence="1">
    <location>
        <begin position="9"/>
        <end position="18"/>
    </location>
</feature>
<dbReference type="GO" id="GO:0008237">
    <property type="term" value="F:metallopeptidase activity"/>
    <property type="evidence" value="ECO:0007669"/>
    <property type="project" value="UniProtKB-KW"/>
</dbReference>
<dbReference type="RefSeq" id="WP_349244867.1">
    <property type="nucleotide sequence ID" value="NZ_JASCXX010000010.1"/>
</dbReference>
<proteinExistence type="predicted"/>
<keyword evidence="3" id="KW-0378">Hydrolase</keyword>
<accession>A0AAW6U1I8</accession>
<evidence type="ECO:0000256" key="1">
    <source>
        <dbReference type="SAM" id="MobiDB-lite"/>
    </source>
</evidence>
<keyword evidence="2" id="KW-0472">Membrane</keyword>
<protein>
    <submittedName>
        <fullName evidence="3">CPBP family intramembrane metalloprotease</fullName>
        <ecNumber evidence="3">3.4.-.-</ecNumber>
    </submittedName>
</protein>
<organism evidence="3 4">
    <name type="scientific">Anaerobaca lacustris</name>
    <dbReference type="NCBI Taxonomy" id="3044600"/>
    <lineage>
        <taxon>Bacteria</taxon>
        <taxon>Pseudomonadati</taxon>
        <taxon>Planctomycetota</taxon>
        <taxon>Phycisphaerae</taxon>
        <taxon>Sedimentisphaerales</taxon>
        <taxon>Anaerobacaceae</taxon>
        <taxon>Anaerobaca</taxon>
    </lineage>
</organism>
<keyword evidence="3" id="KW-0645">Protease</keyword>
<dbReference type="EMBL" id="JASCXX010000010">
    <property type="protein sequence ID" value="MDI6449461.1"/>
    <property type="molecule type" value="Genomic_DNA"/>
</dbReference>
<dbReference type="AlphaFoldDB" id="A0AAW6U1I8"/>
<keyword evidence="4" id="KW-1185">Reference proteome</keyword>
<evidence type="ECO:0000313" key="3">
    <source>
        <dbReference type="EMBL" id="MDI6449461.1"/>
    </source>
</evidence>
<comment type="caution">
    <text evidence="3">The sequence shown here is derived from an EMBL/GenBank/DDBJ whole genome shotgun (WGS) entry which is preliminary data.</text>
</comment>
<dbReference type="Proteomes" id="UP001431776">
    <property type="component" value="Unassembled WGS sequence"/>
</dbReference>
<sequence>MPWEEVMGESEHQAEPLHELNNPHAVEGGSAPDASSPAGPDGGDTPEPELYAGNRPLSLLFNTRTPVWRYILRAGLLSLVPSLLVSFLIAGVGLGNEETMPQFDRAAGPVVLFVMVVVVSPVVETLVLGFGLWLLAFLTRKLLWQALGSSVIWAILHSLAAPAWGLVVLWPFFVFSCAYLAWRRRSLWHAMGVACGVHVFQNLLPGILIATM</sequence>
<keyword evidence="2" id="KW-0812">Transmembrane</keyword>
<dbReference type="EC" id="3.4.-.-" evidence="3"/>
<keyword evidence="2" id="KW-1133">Transmembrane helix</keyword>
<feature type="transmembrane region" description="Helical" evidence="2">
    <location>
        <begin position="70"/>
        <end position="90"/>
    </location>
</feature>
<feature type="region of interest" description="Disordered" evidence="1">
    <location>
        <begin position="1"/>
        <end position="49"/>
    </location>
</feature>
<feature type="transmembrane region" description="Helical" evidence="2">
    <location>
        <begin position="110"/>
        <end position="135"/>
    </location>
</feature>
<evidence type="ECO:0000313" key="4">
    <source>
        <dbReference type="Proteomes" id="UP001431776"/>
    </source>
</evidence>
<reference evidence="3" key="1">
    <citation type="submission" date="2023-05" db="EMBL/GenBank/DDBJ databases">
        <title>Anaerotaeda fermentans gen. nov., sp. nov., a novel anaerobic planctomycete of the new family within the order Sedimentisphaerales isolated from Taman Peninsula, Russia.</title>
        <authorList>
            <person name="Khomyakova M.A."/>
            <person name="Merkel A.Y."/>
            <person name="Slobodkin A.I."/>
        </authorList>
    </citation>
    <scope>NUCLEOTIDE SEQUENCE</scope>
    <source>
        <strain evidence="3">M17dextr</strain>
    </source>
</reference>
<evidence type="ECO:0000256" key="2">
    <source>
        <dbReference type="SAM" id="Phobius"/>
    </source>
</evidence>